<sequence length="177" mass="20038">MSIDLYENIDVIMDQGSEMIKLYREDPIIAAHDLLKVDLAPIQRIILRELWFKNFAIIVMGRGLGKTFLLAVNATLHALLYPGYRVGLISSSFRQAKYIFSEVEKLYTRSSILREACEKRPIRGSDVCYLKFKGTDDSNGSHIEALPLGVDGAKIRGSRFYLIEIDELAQVPSQIID</sequence>
<proteinExistence type="predicted"/>
<dbReference type="EMBL" id="BARS01027680">
    <property type="protein sequence ID" value="GAG00342.1"/>
    <property type="molecule type" value="Genomic_DNA"/>
</dbReference>
<feature type="non-terminal residue" evidence="1">
    <location>
        <position position="177"/>
    </location>
</feature>
<dbReference type="Pfam" id="PF03237">
    <property type="entry name" value="Terminase_6N"/>
    <property type="match status" value="1"/>
</dbReference>
<dbReference type="AlphaFoldDB" id="X0UM20"/>
<comment type="caution">
    <text evidence="1">The sequence shown here is derived from an EMBL/GenBank/DDBJ whole genome shotgun (WGS) entry which is preliminary data.</text>
</comment>
<organism evidence="1">
    <name type="scientific">marine sediment metagenome</name>
    <dbReference type="NCBI Taxonomy" id="412755"/>
    <lineage>
        <taxon>unclassified sequences</taxon>
        <taxon>metagenomes</taxon>
        <taxon>ecological metagenomes</taxon>
    </lineage>
</organism>
<evidence type="ECO:0000313" key="1">
    <source>
        <dbReference type="EMBL" id="GAG00342.1"/>
    </source>
</evidence>
<dbReference type="InterPro" id="IPR027417">
    <property type="entry name" value="P-loop_NTPase"/>
</dbReference>
<accession>X0UM20</accession>
<reference evidence="1" key="1">
    <citation type="journal article" date="2014" name="Front. Microbiol.">
        <title>High frequency of phylogenetically diverse reductive dehalogenase-homologous genes in deep subseafloor sedimentary metagenomes.</title>
        <authorList>
            <person name="Kawai M."/>
            <person name="Futagami T."/>
            <person name="Toyoda A."/>
            <person name="Takaki Y."/>
            <person name="Nishi S."/>
            <person name="Hori S."/>
            <person name="Arai W."/>
            <person name="Tsubouchi T."/>
            <person name="Morono Y."/>
            <person name="Uchiyama I."/>
            <person name="Ito T."/>
            <person name="Fujiyama A."/>
            <person name="Inagaki F."/>
            <person name="Takami H."/>
        </authorList>
    </citation>
    <scope>NUCLEOTIDE SEQUENCE</scope>
    <source>
        <strain evidence="1">Expedition CK06-06</strain>
    </source>
</reference>
<dbReference type="Gene3D" id="3.40.50.300">
    <property type="entry name" value="P-loop containing nucleotide triphosphate hydrolases"/>
    <property type="match status" value="1"/>
</dbReference>
<protein>
    <submittedName>
        <fullName evidence="1">Uncharacterized protein</fullName>
    </submittedName>
</protein>
<dbReference type="SUPFAM" id="SSF52540">
    <property type="entry name" value="P-loop containing nucleoside triphosphate hydrolases"/>
    <property type="match status" value="1"/>
</dbReference>
<gene>
    <name evidence="1" type="ORF">S01H1_43448</name>
</gene>
<name>X0UM20_9ZZZZ</name>